<feature type="domain" description="Peptidase S9 prolyl oligopeptidase catalytic" evidence="3">
    <location>
        <begin position="154"/>
        <end position="285"/>
    </location>
</feature>
<accession>A0AA87Q2U6</accession>
<keyword evidence="1" id="KW-0378">Hydrolase</keyword>
<dbReference type="GO" id="GO:0006508">
    <property type="term" value="P:proteolysis"/>
    <property type="evidence" value="ECO:0007669"/>
    <property type="project" value="InterPro"/>
</dbReference>
<dbReference type="InterPro" id="IPR001375">
    <property type="entry name" value="Peptidase_S9_cat"/>
</dbReference>
<evidence type="ECO:0000256" key="1">
    <source>
        <dbReference type="ARBA" id="ARBA00022801"/>
    </source>
</evidence>
<dbReference type="EMBL" id="BAYX01000002">
    <property type="protein sequence ID" value="GAJ91384.1"/>
    <property type="molecule type" value="Genomic_DNA"/>
</dbReference>
<feature type="signal peptide" evidence="2">
    <location>
        <begin position="1"/>
        <end position="32"/>
    </location>
</feature>
<dbReference type="PANTHER" id="PTHR22946:SF9">
    <property type="entry name" value="POLYKETIDE TRANSFERASE AF380"/>
    <property type="match status" value="1"/>
</dbReference>
<dbReference type="Gene3D" id="3.40.50.1820">
    <property type="entry name" value="alpha/beta hydrolase"/>
    <property type="match status" value="1"/>
</dbReference>
<dbReference type="InterPro" id="IPR029058">
    <property type="entry name" value="AB_hydrolase_fold"/>
</dbReference>
<dbReference type="Proteomes" id="UP000026941">
    <property type="component" value="Unassembled WGS sequence"/>
</dbReference>
<evidence type="ECO:0000256" key="2">
    <source>
        <dbReference type="SAM" id="SignalP"/>
    </source>
</evidence>
<dbReference type="AlphaFoldDB" id="A0AA87Q2U6"/>
<protein>
    <recommendedName>
        <fullName evidence="3">Peptidase S9 prolyl oligopeptidase catalytic domain-containing protein</fullName>
    </recommendedName>
</protein>
<evidence type="ECO:0000313" key="4">
    <source>
        <dbReference type="EMBL" id="GAJ91384.1"/>
    </source>
</evidence>
<comment type="caution">
    <text evidence="4">The sequence shown here is derived from an EMBL/GenBank/DDBJ whole genome shotgun (WGS) entry which is preliminary data.</text>
</comment>
<name>A0AA87Q2U6_RHIRH</name>
<dbReference type="InterPro" id="IPR050261">
    <property type="entry name" value="FrsA_esterase"/>
</dbReference>
<organism evidence="4 5">
    <name type="scientific">Rhizobium rhizogenes NBRC 13257</name>
    <dbReference type="NCBI Taxonomy" id="1220581"/>
    <lineage>
        <taxon>Bacteria</taxon>
        <taxon>Pseudomonadati</taxon>
        <taxon>Pseudomonadota</taxon>
        <taxon>Alphaproteobacteria</taxon>
        <taxon>Hyphomicrobiales</taxon>
        <taxon>Rhizobiaceae</taxon>
        <taxon>Rhizobium/Agrobacterium group</taxon>
        <taxon>Rhizobium</taxon>
    </lineage>
</organism>
<evidence type="ECO:0000259" key="3">
    <source>
        <dbReference type="Pfam" id="PF00326"/>
    </source>
</evidence>
<gene>
    <name evidence="4" type="ORF">RRH01S_02_00510</name>
</gene>
<dbReference type="RefSeq" id="WP_034519208.1">
    <property type="nucleotide sequence ID" value="NZ_BAYX01000002.1"/>
</dbReference>
<evidence type="ECO:0000313" key="5">
    <source>
        <dbReference type="Proteomes" id="UP000026941"/>
    </source>
</evidence>
<dbReference type="Pfam" id="PF00326">
    <property type="entry name" value="Peptidase_S9"/>
    <property type="match status" value="1"/>
</dbReference>
<dbReference type="PANTHER" id="PTHR22946">
    <property type="entry name" value="DIENELACTONE HYDROLASE DOMAIN-CONTAINING PROTEIN-RELATED"/>
    <property type="match status" value="1"/>
</dbReference>
<keyword evidence="2" id="KW-0732">Signal</keyword>
<sequence>MTSSEEKAFRPNRRIVLAGFAATLLAPNIARATDTKVLETKAADAKTADPKAPVAKTADAPADPPLLAGDYAKERHKFRTDLLSKGPAPDKYEPLTAPLGADQIFYRSGLGGELELVAWVSRYERTPKPRPAVLFLHGGNAIGQGHWLLAKAYIDAGYVLMIPSMRGENGQKGNFSGFYDEVADVLAASDRLRHLPGVDPHRLFLAGHSVGGTLAMLTAMSTKRFRATAPISGNPDAFAFFHRYPEDIRFNAKNPREFQMRSPLCYAHSFKCPVKVMHGTEESHFDGRAALLAKRAIAGGVKIEVATVQGNHTSALPAEIEQSIQFFKSVAA</sequence>
<proteinExistence type="predicted"/>
<feature type="chain" id="PRO_5041666941" description="Peptidase S9 prolyl oligopeptidase catalytic domain-containing protein" evidence="2">
    <location>
        <begin position="33"/>
        <end position="332"/>
    </location>
</feature>
<dbReference type="GO" id="GO:0008236">
    <property type="term" value="F:serine-type peptidase activity"/>
    <property type="evidence" value="ECO:0007669"/>
    <property type="project" value="InterPro"/>
</dbReference>
<dbReference type="SUPFAM" id="SSF53474">
    <property type="entry name" value="alpha/beta-Hydrolases"/>
    <property type="match status" value="1"/>
</dbReference>
<reference evidence="4 5" key="1">
    <citation type="submission" date="2014-05" db="EMBL/GenBank/DDBJ databases">
        <title>Whole genome shotgun sequence of Rhizobium rhizogenes NBRC 13257.</title>
        <authorList>
            <person name="Katano-Makiyama Y."/>
            <person name="Hosoyama A."/>
            <person name="Hashimoto M."/>
            <person name="Hosoyama Y."/>
            <person name="Noguchi M."/>
            <person name="Tsuchikane K."/>
            <person name="Kimura A."/>
            <person name="Ohji S."/>
            <person name="Ichikawa N."/>
            <person name="Yamazoe A."/>
            <person name="Fujita N."/>
        </authorList>
    </citation>
    <scope>NUCLEOTIDE SEQUENCE [LARGE SCALE GENOMIC DNA]</scope>
    <source>
        <strain evidence="4 5">NBRC 13257</strain>
    </source>
</reference>
<dbReference type="GO" id="GO:0052689">
    <property type="term" value="F:carboxylic ester hydrolase activity"/>
    <property type="evidence" value="ECO:0007669"/>
    <property type="project" value="UniProtKB-ARBA"/>
</dbReference>